<keyword evidence="4" id="KW-0547">Nucleotide-binding</keyword>
<dbReference type="CDD" id="cd00130">
    <property type="entry name" value="PAS"/>
    <property type="match status" value="1"/>
</dbReference>
<evidence type="ECO:0000256" key="7">
    <source>
        <dbReference type="ARBA" id="ARBA00023012"/>
    </source>
</evidence>
<feature type="transmembrane region" description="Helical" evidence="8">
    <location>
        <begin position="158"/>
        <end position="175"/>
    </location>
</feature>
<feature type="transmembrane region" description="Helical" evidence="8">
    <location>
        <begin position="60"/>
        <end position="83"/>
    </location>
</feature>
<evidence type="ECO:0000259" key="10">
    <source>
        <dbReference type="PROSITE" id="PS50113"/>
    </source>
</evidence>
<dbReference type="NCBIfam" id="TIGR00254">
    <property type="entry name" value="GGDEF"/>
    <property type="match status" value="1"/>
</dbReference>
<feature type="domain" description="GGDEF" evidence="12">
    <location>
        <begin position="764"/>
        <end position="902"/>
    </location>
</feature>
<dbReference type="SMART" id="SM00052">
    <property type="entry name" value="EAL"/>
    <property type="match status" value="1"/>
</dbReference>
<dbReference type="Pfam" id="PF00563">
    <property type="entry name" value="EAL"/>
    <property type="match status" value="1"/>
</dbReference>
<dbReference type="CDD" id="cd12914">
    <property type="entry name" value="PDC1_DGC_like"/>
    <property type="match status" value="1"/>
</dbReference>
<dbReference type="PROSITE" id="PS50883">
    <property type="entry name" value="EAL"/>
    <property type="match status" value="1"/>
</dbReference>
<feature type="domain" description="PAC" evidence="10">
    <location>
        <begin position="680"/>
        <end position="732"/>
    </location>
</feature>
<dbReference type="Gene3D" id="3.30.450.20">
    <property type="entry name" value="PAS domain"/>
    <property type="match status" value="3"/>
</dbReference>
<dbReference type="PANTHER" id="PTHR44757">
    <property type="entry name" value="DIGUANYLATE CYCLASE DGCP"/>
    <property type="match status" value="1"/>
</dbReference>
<dbReference type="InterPro" id="IPR001633">
    <property type="entry name" value="EAL_dom"/>
</dbReference>
<evidence type="ECO:0000256" key="5">
    <source>
        <dbReference type="ARBA" id="ARBA00022777"/>
    </source>
</evidence>
<dbReference type="InterPro" id="IPR035965">
    <property type="entry name" value="PAS-like_dom_sf"/>
</dbReference>
<sequence length="1173" mass="129713">MLDFLHLVIAAPASSLLYVGRYDAVLVSLSVIIAMFASYAALLVSQHVTTATAKAARRSWLLVGGFCLGLGIWAMHFVGMLAFTLPCASSYDYKITLLSMLPGVFASTLALSMISHRQISAMQLATGGLLLGAGIGAMHYSGMAAMRFDGLIRYDLKLLLLSIVVAVCLATLALWMKFRLLSWHSRWNPRLPVVSAAALGLAVAGMHYTAMAAAYFIRDGDGTVVDSQIGPTFLAAIILAATSVIIVITIVATYVSKYKLFSLERSYKLVGLAIVGWVAVTAISIDYIHKRMVNDLYQQESRQAKAQADRVAHNIEESLQILKGIPLVFSRDESIRRVLREFDKNAGPSTVTYEERKRVWTRDKRLAALNESLDIAATNLKADALWIVNAAGDCIAANAAGRPESFVGTNYADREYFLQARAGRRGYQYAIGRASKIAGLFYSYPIIENGRFLGAAVTKRNISRLSVWTDPAKAFLSDANGVIVLAPDKKLEFRTLPETRIASLSPEQRLLQYRESRFKPLKITSLGELDFPSVVRIGDEELPVVLSSKTLSEDAIAVHVARPLPELARLRTQSFWLFLLISFVGSMLIVSATSIVLYLRETKKADAGLRVAATAFESKEGLVITNADNIILRINRAFTDITGYTAEDVVDRELNLFDSGRHDADFYANIRQSIRNDGSWRGEIWSRRKNGEVYPESLTVTAVNDASGKVTHYVNALTDITQRKAGEEEIRHLALYDFLTRLPNRRCLMDRLERALAASARSKRQGALLFIDLDNFKDLNDTLGHNMGDLLLQQAAQRFVSCVRESDTVARLGGDEFVVMLENLGEDGREPVVQVKHVGEKILASLNQPYLLGDRQHNCSSSIGVTLFIGRDESVENLLKQTDLAMYQAKAAGRNTLRFFDPSMQAIVTARAALNADLRLGLQQSQFQLYYQPQVDGEGRPTGAEALLRWQHPQRGMVAPIEFIPAVEESGLIIPLGHWVLETACTQLKAWAAREETANLNLAVNVSPRQFRQPDFVERVLAMLERIGADPRKLKLELTETLLLDNVEQTIEKMAALKARGVGFSLDDFGTGYCSLSYLKHLPICQLKIDRTFVKDILSNPSDAAITKVILTLAQSMGLTAIAEGVETEAQRDFLANQGCVAYQGYLFGRPMPLAEFEQFLMRTTTPPKLVDA</sequence>
<dbReference type="CDD" id="cd01949">
    <property type="entry name" value="GGDEF"/>
    <property type="match status" value="1"/>
</dbReference>
<feature type="transmembrane region" description="Helical" evidence="8">
    <location>
        <begin position="25"/>
        <end position="48"/>
    </location>
</feature>
<keyword evidence="8" id="KW-0812">Transmembrane</keyword>
<dbReference type="PANTHER" id="PTHR44757:SF2">
    <property type="entry name" value="BIOFILM ARCHITECTURE MAINTENANCE PROTEIN MBAA"/>
    <property type="match status" value="1"/>
</dbReference>
<dbReference type="InterPro" id="IPR000160">
    <property type="entry name" value="GGDEF_dom"/>
</dbReference>
<feature type="domain" description="MHYT" evidence="13">
    <location>
        <begin position="22"/>
        <end position="217"/>
    </location>
</feature>
<evidence type="ECO:0000256" key="3">
    <source>
        <dbReference type="ARBA" id="ARBA00022679"/>
    </source>
</evidence>
<dbReference type="SMART" id="SM00091">
    <property type="entry name" value="PAS"/>
    <property type="match status" value="1"/>
</dbReference>
<protein>
    <submittedName>
        <fullName evidence="14">EAL domain-containing protein</fullName>
    </submittedName>
</protein>
<dbReference type="PROSITE" id="PS50887">
    <property type="entry name" value="GGDEF"/>
    <property type="match status" value="1"/>
</dbReference>
<dbReference type="SUPFAM" id="SSF141868">
    <property type="entry name" value="EAL domain-like"/>
    <property type="match status" value="1"/>
</dbReference>
<dbReference type="InterPro" id="IPR052155">
    <property type="entry name" value="Biofilm_reg_signaling"/>
</dbReference>
<evidence type="ECO:0000256" key="2">
    <source>
        <dbReference type="ARBA" id="ARBA00022553"/>
    </source>
</evidence>
<feature type="transmembrane region" description="Helical" evidence="8">
    <location>
        <begin position="196"/>
        <end position="217"/>
    </location>
</feature>
<dbReference type="Pfam" id="PF00990">
    <property type="entry name" value="GGDEF"/>
    <property type="match status" value="1"/>
</dbReference>
<dbReference type="SUPFAM" id="SSF55073">
    <property type="entry name" value="Nucleotide cyclase"/>
    <property type="match status" value="1"/>
</dbReference>
<name>A0ABV7F386_9BURK</name>
<accession>A0ABV7F386</accession>
<dbReference type="InterPro" id="IPR000700">
    <property type="entry name" value="PAS-assoc_C"/>
</dbReference>
<evidence type="ECO:0000256" key="6">
    <source>
        <dbReference type="ARBA" id="ARBA00022840"/>
    </source>
</evidence>
<evidence type="ECO:0000313" key="14">
    <source>
        <dbReference type="EMBL" id="MFC3108521.1"/>
    </source>
</evidence>
<dbReference type="PROSITE" id="PS50112">
    <property type="entry name" value="PAS"/>
    <property type="match status" value="1"/>
</dbReference>
<dbReference type="SUPFAM" id="SSF55785">
    <property type="entry name" value="PYP-like sensor domain (PAS domain)"/>
    <property type="match status" value="1"/>
</dbReference>
<comment type="caution">
    <text evidence="8">Lacks conserved residue(s) required for the propagation of feature annotation.</text>
</comment>
<comment type="caution">
    <text evidence="14">The sequence shown here is derived from an EMBL/GenBank/DDBJ whole genome shotgun (WGS) entry which is preliminary data.</text>
</comment>
<keyword evidence="15" id="KW-1185">Reference proteome</keyword>
<dbReference type="CDD" id="cd01948">
    <property type="entry name" value="EAL"/>
    <property type="match status" value="1"/>
</dbReference>
<evidence type="ECO:0000313" key="15">
    <source>
        <dbReference type="Proteomes" id="UP001595530"/>
    </source>
</evidence>
<keyword evidence="7" id="KW-0902">Two-component regulatory system</keyword>
<dbReference type="PROSITE" id="PS50113">
    <property type="entry name" value="PAC"/>
    <property type="match status" value="1"/>
</dbReference>
<evidence type="ECO:0000259" key="9">
    <source>
        <dbReference type="PROSITE" id="PS50112"/>
    </source>
</evidence>
<dbReference type="Pfam" id="PF03707">
    <property type="entry name" value="MHYT"/>
    <property type="match status" value="2"/>
</dbReference>
<dbReference type="Gene3D" id="3.20.20.450">
    <property type="entry name" value="EAL domain"/>
    <property type="match status" value="1"/>
</dbReference>
<feature type="transmembrane region" description="Helical" evidence="8">
    <location>
        <begin position="229"/>
        <end position="255"/>
    </location>
</feature>
<keyword evidence="5" id="KW-0418">Kinase</keyword>
<evidence type="ECO:0000256" key="4">
    <source>
        <dbReference type="ARBA" id="ARBA00022741"/>
    </source>
</evidence>
<organism evidence="14 15">
    <name type="scientific">Undibacterium arcticum</name>
    <dbReference type="NCBI Taxonomy" id="1762892"/>
    <lineage>
        <taxon>Bacteria</taxon>
        <taxon>Pseudomonadati</taxon>
        <taxon>Pseudomonadota</taxon>
        <taxon>Betaproteobacteria</taxon>
        <taxon>Burkholderiales</taxon>
        <taxon>Oxalobacteraceae</taxon>
        <taxon>Undibacterium</taxon>
    </lineage>
</organism>
<feature type="domain" description="PAS" evidence="9">
    <location>
        <begin position="622"/>
        <end position="658"/>
    </location>
</feature>
<dbReference type="InterPro" id="IPR029787">
    <property type="entry name" value="Nucleotide_cyclase"/>
</dbReference>
<dbReference type="Pfam" id="PF13426">
    <property type="entry name" value="PAS_9"/>
    <property type="match status" value="1"/>
</dbReference>
<keyword evidence="3" id="KW-0808">Transferase</keyword>
<evidence type="ECO:0000259" key="12">
    <source>
        <dbReference type="PROSITE" id="PS50887"/>
    </source>
</evidence>
<keyword evidence="2" id="KW-0597">Phosphoprotein</keyword>
<evidence type="ECO:0000256" key="1">
    <source>
        <dbReference type="ARBA" id="ARBA00004370"/>
    </source>
</evidence>
<evidence type="ECO:0000256" key="8">
    <source>
        <dbReference type="PROSITE-ProRule" id="PRU00244"/>
    </source>
</evidence>
<feature type="transmembrane region" description="Helical" evidence="8">
    <location>
        <begin position="126"/>
        <end position="146"/>
    </location>
</feature>
<comment type="subcellular location">
    <subcellularLocation>
        <location evidence="1">Membrane</location>
    </subcellularLocation>
</comment>
<dbReference type="SUPFAM" id="SSF103190">
    <property type="entry name" value="Sensory domain-like"/>
    <property type="match status" value="1"/>
</dbReference>
<dbReference type="InterPro" id="IPR000014">
    <property type="entry name" value="PAS"/>
</dbReference>
<dbReference type="InterPro" id="IPR029151">
    <property type="entry name" value="Sensor-like_sf"/>
</dbReference>
<dbReference type="RefSeq" id="WP_390322174.1">
    <property type="nucleotide sequence ID" value="NZ_JBHRTP010000032.1"/>
</dbReference>
<gene>
    <name evidence="14" type="ORF">ACFOFO_11180</name>
</gene>
<feature type="domain" description="EAL" evidence="11">
    <location>
        <begin position="911"/>
        <end position="1165"/>
    </location>
</feature>
<proteinExistence type="predicted"/>
<feature type="transmembrane region" description="Helical" evidence="8">
    <location>
        <begin position="575"/>
        <end position="599"/>
    </location>
</feature>
<dbReference type="Proteomes" id="UP001595530">
    <property type="component" value="Unassembled WGS sequence"/>
</dbReference>
<reference evidence="15" key="1">
    <citation type="journal article" date="2019" name="Int. J. Syst. Evol. Microbiol.">
        <title>The Global Catalogue of Microorganisms (GCM) 10K type strain sequencing project: providing services to taxonomists for standard genome sequencing and annotation.</title>
        <authorList>
            <consortium name="The Broad Institute Genomics Platform"/>
            <consortium name="The Broad Institute Genome Sequencing Center for Infectious Disease"/>
            <person name="Wu L."/>
            <person name="Ma J."/>
        </authorList>
    </citation>
    <scope>NUCLEOTIDE SEQUENCE [LARGE SCALE GENOMIC DNA]</scope>
    <source>
        <strain evidence="15">KCTC 42986</strain>
    </source>
</reference>
<keyword evidence="8" id="KW-1133">Transmembrane helix</keyword>
<dbReference type="InterPro" id="IPR005330">
    <property type="entry name" value="MHYT_dom"/>
</dbReference>
<dbReference type="EMBL" id="JBHRTP010000032">
    <property type="protein sequence ID" value="MFC3108521.1"/>
    <property type="molecule type" value="Genomic_DNA"/>
</dbReference>
<dbReference type="InterPro" id="IPR043128">
    <property type="entry name" value="Rev_trsase/Diguanyl_cyclase"/>
</dbReference>
<feature type="transmembrane region" description="Helical" evidence="8">
    <location>
        <begin position="95"/>
        <end position="114"/>
    </location>
</feature>
<evidence type="ECO:0000259" key="13">
    <source>
        <dbReference type="PROSITE" id="PS50924"/>
    </source>
</evidence>
<dbReference type="InterPro" id="IPR035919">
    <property type="entry name" value="EAL_sf"/>
</dbReference>
<dbReference type="Gene3D" id="3.30.70.270">
    <property type="match status" value="1"/>
</dbReference>
<keyword evidence="8" id="KW-0472">Membrane</keyword>
<keyword evidence="6" id="KW-0067">ATP-binding</keyword>
<dbReference type="PROSITE" id="PS50924">
    <property type="entry name" value="MHYT"/>
    <property type="match status" value="1"/>
</dbReference>
<evidence type="ECO:0000259" key="11">
    <source>
        <dbReference type="PROSITE" id="PS50883"/>
    </source>
</evidence>
<dbReference type="NCBIfam" id="TIGR00229">
    <property type="entry name" value="sensory_box"/>
    <property type="match status" value="1"/>
</dbReference>
<dbReference type="SMART" id="SM00267">
    <property type="entry name" value="GGDEF"/>
    <property type="match status" value="1"/>
</dbReference>